<protein>
    <submittedName>
        <fullName evidence="1">Uncharacterized protein</fullName>
    </submittedName>
</protein>
<keyword evidence="2" id="KW-1185">Reference proteome</keyword>
<proteinExistence type="predicted"/>
<accession>A0AAW1Y161</accession>
<comment type="caution">
    <text evidence="1">The sequence shown here is derived from an EMBL/GenBank/DDBJ whole genome shotgun (WGS) entry which is preliminary data.</text>
</comment>
<evidence type="ECO:0000313" key="1">
    <source>
        <dbReference type="EMBL" id="KAK9941758.1"/>
    </source>
</evidence>
<gene>
    <name evidence="1" type="ORF">M0R45_007452</name>
</gene>
<sequence length="110" mass="12239">MNQPGQIRNRNVPVLEEQIIMISFSQRFIGNLVINMNQPGQIRNENSPALDCHTTVQPRLTDQHLTKTDRKSVLPPVSMTSICFHGSGGVEQTATVVIESSPHMNNLGYL</sequence>
<organism evidence="1 2">
    <name type="scientific">Rubus argutus</name>
    <name type="common">Southern blackberry</name>
    <dbReference type="NCBI Taxonomy" id="59490"/>
    <lineage>
        <taxon>Eukaryota</taxon>
        <taxon>Viridiplantae</taxon>
        <taxon>Streptophyta</taxon>
        <taxon>Embryophyta</taxon>
        <taxon>Tracheophyta</taxon>
        <taxon>Spermatophyta</taxon>
        <taxon>Magnoliopsida</taxon>
        <taxon>eudicotyledons</taxon>
        <taxon>Gunneridae</taxon>
        <taxon>Pentapetalae</taxon>
        <taxon>rosids</taxon>
        <taxon>fabids</taxon>
        <taxon>Rosales</taxon>
        <taxon>Rosaceae</taxon>
        <taxon>Rosoideae</taxon>
        <taxon>Rosoideae incertae sedis</taxon>
        <taxon>Rubus</taxon>
    </lineage>
</organism>
<reference evidence="1 2" key="1">
    <citation type="journal article" date="2023" name="G3 (Bethesda)">
        <title>A chromosome-length genome assembly and annotation of blackberry (Rubus argutus, cv. 'Hillquist').</title>
        <authorList>
            <person name="Bruna T."/>
            <person name="Aryal R."/>
            <person name="Dudchenko O."/>
            <person name="Sargent D.J."/>
            <person name="Mead D."/>
            <person name="Buti M."/>
            <person name="Cavallini A."/>
            <person name="Hytonen T."/>
            <person name="Andres J."/>
            <person name="Pham M."/>
            <person name="Weisz D."/>
            <person name="Mascagni F."/>
            <person name="Usai G."/>
            <person name="Natali L."/>
            <person name="Bassil N."/>
            <person name="Fernandez G.E."/>
            <person name="Lomsadze A."/>
            <person name="Armour M."/>
            <person name="Olukolu B."/>
            <person name="Poorten T."/>
            <person name="Britton C."/>
            <person name="Davik J."/>
            <person name="Ashrafi H."/>
            <person name="Aiden E.L."/>
            <person name="Borodovsky M."/>
            <person name="Worthington M."/>
        </authorList>
    </citation>
    <scope>NUCLEOTIDE SEQUENCE [LARGE SCALE GENOMIC DNA]</scope>
    <source>
        <strain evidence="1">PI 553951</strain>
    </source>
</reference>
<dbReference type="EMBL" id="JBEDUW010000002">
    <property type="protein sequence ID" value="KAK9941758.1"/>
    <property type="molecule type" value="Genomic_DNA"/>
</dbReference>
<dbReference type="Proteomes" id="UP001457282">
    <property type="component" value="Unassembled WGS sequence"/>
</dbReference>
<dbReference type="AlphaFoldDB" id="A0AAW1Y161"/>
<name>A0AAW1Y161_RUBAR</name>
<evidence type="ECO:0000313" key="2">
    <source>
        <dbReference type="Proteomes" id="UP001457282"/>
    </source>
</evidence>